<keyword evidence="1" id="KW-0812">Transmembrane</keyword>
<evidence type="ECO:0000256" key="1">
    <source>
        <dbReference type="SAM" id="Phobius"/>
    </source>
</evidence>
<feature type="transmembrane region" description="Helical" evidence="1">
    <location>
        <begin position="46"/>
        <end position="66"/>
    </location>
</feature>
<keyword evidence="1" id="KW-1133">Transmembrane helix</keyword>
<comment type="caution">
    <text evidence="2">The sequence shown here is derived from an EMBL/GenBank/DDBJ whole genome shotgun (WGS) entry which is preliminary data.</text>
</comment>
<name>A0A6N8TC13_SHIZO</name>
<dbReference type="Proteomes" id="UP000440304">
    <property type="component" value="Unassembled WGS sequence"/>
</dbReference>
<evidence type="ECO:0000313" key="3">
    <source>
        <dbReference type="Proteomes" id="UP000440304"/>
    </source>
</evidence>
<accession>A0A6N8TC13</accession>
<feature type="transmembrane region" description="Helical" evidence="1">
    <location>
        <begin position="117"/>
        <end position="137"/>
    </location>
</feature>
<dbReference type="OrthoDB" id="8447236at2"/>
<organism evidence="2 3">
    <name type="scientific">Shinella zoogloeoides</name>
    <name type="common">Crabtreella saccharophila</name>
    <dbReference type="NCBI Taxonomy" id="352475"/>
    <lineage>
        <taxon>Bacteria</taxon>
        <taxon>Pseudomonadati</taxon>
        <taxon>Pseudomonadota</taxon>
        <taxon>Alphaproteobacteria</taxon>
        <taxon>Hyphomicrobiales</taxon>
        <taxon>Rhizobiaceae</taxon>
        <taxon>Shinella</taxon>
    </lineage>
</organism>
<gene>
    <name evidence="2" type="ORF">GR156_09265</name>
</gene>
<dbReference type="RefSeq" id="WP_160785879.1">
    <property type="nucleotide sequence ID" value="NZ_CP086611.1"/>
</dbReference>
<dbReference type="AlphaFoldDB" id="A0A6N8TC13"/>
<evidence type="ECO:0000313" key="2">
    <source>
        <dbReference type="EMBL" id="MXO00489.1"/>
    </source>
</evidence>
<keyword evidence="1" id="KW-0472">Membrane</keyword>
<proteinExistence type="predicted"/>
<dbReference type="EMBL" id="WUML01000005">
    <property type="protein sequence ID" value="MXO00489.1"/>
    <property type="molecule type" value="Genomic_DNA"/>
</dbReference>
<protein>
    <submittedName>
        <fullName evidence="2">Uncharacterized protein</fullName>
    </submittedName>
</protein>
<sequence length="145" mass="15078">MTEVNGSMTDAARRLQRNGLAGGAVALLILAVAPPTAGAYGFTGPLAWWLLLAFCLLPLALSVHLLSDAALFRLAASHESENAGLAAIDDVLDRMGLRKKDGRTASLAERLAGCARLLLLQRGTLLIAVLLYAILLLDGMDGGGA</sequence>
<reference evidence="2 3" key="1">
    <citation type="submission" date="2019-12" db="EMBL/GenBank/DDBJ databases">
        <title>Shinella granuli gen. nov., sp. nov., and proposal of the reclassification of Zoogloea ramigera ATCC 19623 as Shinella zoogloeoides sp. nov.</title>
        <authorList>
            <person name="Gao J."/>
        </authorList>
    </citation>
    <scope>NUCLEOTIDE SEQUENCE [LARGE SCALE GENOMIC DNA]</scope>
    <source>
        <strain evidence="2 3">DSM 287</strain>
    </source>
</reference>
<feature type="transmembrane region" description="Helical" evidence="1">
    <location>
        <begin position="20"/>
        <end position="40"/>
    </location>
</feature>